<dbReference type="AlphaFoldDB" id="A0A2K4ZQ83"/>
<dbReference type="EMBL" id="OFSM01000061">
    <property type="protein sequence ID" value="SOY32654.1"/>
    <property type="molecule type" value="Genomic_DNA"/>
</dbReference>
<evidence type="ECO:0000313" key="1">
    <source>
        <dbReference type="EMBL" id="SOY32654.1"/>
    </source>
</evidence>
<proteinExistence type="predicted"/>
<sequence>MDIFEYLPQLIVAYDSNDEFANLIHIKRAKQDEEYYCPCCGGIVKPRALDSTKEQSHYYHVTGKCTKESQLHFFCKNWLFEKGSKFYLDDDLFEVDSIDIEKAWDTSFGKYMPDITVYTSSGETIYFEIFFSNRKTGDNYFCKWDALGNSVVEVNIKEYMCKIDASIIPKFTYLYHDGICYSKTYVKRDLYATTIAKIKNELTRQKVLDYKARIEKLDWFWQKIIENSSKEDILKCIDAMPFEDMVSCFEIIKRKQCVSHLKKDVLGTINKKVIGNIRHSIGLPFDENVYFDVRHYKGKTYEIGIRLNIHTEHIIYNNFYMRCKHNGWDFEKSTGYPKIIFKRNIFSVEEIEIPKNKIPELEDVFSRTVEYKKQLMDYEKELSKFEENGYKVRFNNNCYTVLKATETNKLESILEGRYIEKLSIDSLYQEIQQELKARAEKDFLENYIKGKEAQALISDLRSYKNVDAKVHVGYKKKHNNDQEPGIYFDLEIYNGIIYTEKLTVEKDKFLCVIKSAKREVDNFIEKFNTVIDLVSQINNCKNGFWKASLIFNRSGVLRLEVDQVYISQSEWHMTKEHIDLSEGYLSSDNKLRNALVNKMKLVMKNMEQYGYRVMEVRQ</sequence>
<keyword evidence="2" id="KW-1185">Reference proteome</keyword>
<dbReference type="Proteomes" id="UP000236311">
    <property type="component" value="Unassembled WGS sequence"/>
</dbReference>
<reference evidence="1 2" key="1">
    <citation type="submission" date="2018-01" db="EMBL/GenBank/DDBJ databases">
        <authorList>
            <person name="Gaut B.S."/>
            <person name="Morton B.R."/>
            <person name="Clegg M.T."/>
            <person name="Duvall M.R."/>
        </authorList>
    </citation>
    <scope>NUCLEOTIDE SEQUENCE [LARGE SCALE GENOMIC DNA]</scope>
    <source>
        <strain evidence="1">GP69</strain>
    </source>
</reference>
<name>A0A2K4ZQ83_9FIRM</name>
<dbReference type="RefSeq" id="WP_103242580.1">
    <property type="nucleotide sequence ID" value="NZ_JANJZD010000066.1"/>
</dbReference>
<evidence type="ECO:0000313" key="2">
    <source>
        <dbReference type="Proteomes" id="UP000236311"/>
    </source>
</evidence>
<accession>A0A2K4ZQ83</accession>
<dbReference type="OrthoDB" id="2078787at2"/>
<organism evidence="1 2">
    <name type="scientific">Acetatifactor muris</name>
    <dbReference type="NCBI Taxonomy" id="879566"/>
    <lineage>
        <taxon>Bacteria</taxon>
        <taxon>Bacillati</taxon>
        <taxon>Bacillota</taxon>
        <taxon>Clostridia</taxon>
        <taxon>Lachnospirales</taxon>
        <taxon>Lachnospiraceae</taxon>
        <taxon>Acetatifactor</taxon>
    </lineage>
</organism>
<gene>
    <name evidence="1" type="ORF">AMURIS_05420</name>
</gene>
<protein>
    <submittedName>
        <fullName evidence="1">Uncharacterized protein</fullName>
    </submittedName>
</protein>